<keyword evidence="3" id="KW-0479">Metal-binding</keyword>
<dbReference type="PROSITE" id="PS51379">
    <property type="entry name" value="4FE4S_FER_2"/>
    <property type="match status" value="2"/>
</dbReference>
<sequence>MKTLMVIDPKMCSECKDCITACEKEHGTARARKSSSIPIFCLQCHPDKAPCARICPTGAIKEEDGTLIVNEDACIVCKLCLIACPIGMPVIDEEKKAVQKCTLCMESDRILPACVEACKDNVLKVFSVEELEKLKSDVSFAKVLEETLKMCQDKL</sequence>
<evidence type="ECO:0000256" key="5">
    <source>
        <dbReference type="ARBA" id="ARBA00022982"/>
    </source>
</evidence>
<accession>A0A2A2H316</accession>
<dbReference type="InterPro" id="IPR017900">
    <property type="entry name" value="4Fe4S_Fe_S_CS"/>
</dbReference>
<dbReference type="PROSITE" id="PS00198">
    <property type="entry name" value="4FE4S_FER_1"/>
    <property type="match status" value="1"/>
</dbReference>
<feature type="domain" description="4Fe-4S ferredoxin-type" evidence="8">
    <location>
        <begin position="65"/>
        <end position="94"/>
    </location>
</feature>
<dbReference type="Proteomes" id="UP000217784">
    <property type="component" value="Unassembled WGS sequence"/>
</dbReference>
<organism evidence="9 10">
    <name type="scientific">Methanobacterium bryantii</name>
    <dbReference type="NCBI Taxonomy" id="2161"/>
    <lineage>
        <taxon>Archaea</taxon>
        <taxon>Methanobacteriati</taxon>
        <taxon>Methanobacteriota</taxon>
        <taxon>Methanomada group</taxon>
        <taxon>Methanobacteria</taxon>
        <taxon>Methanobacteriales</taxon>
        <taxon>Methanobacteriaceae</taxon>
        <taxon>Methanobacterium</taxon>
    </lineage>
</organism>
<dbReference type="InterPro" id="IPR017896">
    <property type="entry name" value="4Fe4S_Fe-S-bd"/>
</dbReference>
<protein>
    <submittedName>
        <fullName evidence="9">Ferredoxin</fullName>
    </submittedName>
</protein>
<dbReference type="Pfam" id="PF13247">
    <property type="entry name" value="Fer4_11"/>
    <property type="match status" value="1"/>
</dbReference>
<dbReference type="GO" id="GO:0016491">
    <property type="term" value="F:oxidoreductase activity"/>
    <property type="evidence" value="ECO:0007669"/>
    <property type="project" value="UniProtKB-ARBA"/>
</dbReference>
<evidence type="ECO:0000256" key="3">
    <source>
        <dbReference type="ARBA" id="ARBA00022723"/>
    </source>
</evidence>
<evidence type="ECO:0000313" key="9">
    <source>
        <dbReference type="EMBL" id="PAV03745.1"/>
    </source>
</evidence>
<dbReference type="PANTHER" id="PTHR43177:SF5">
    <property type="entry name" value="ANAEROBIC DIMETHYL SULFOXIDE REDUCTASE CHAIN B-RELATED"/>
    <property type="match status" value="1"/>
</dbReference>
<dbReference type="GO" id="GO:0046872">
    <property type="term" value="F:metal ion binding"/>
    <property type="evidence" value="ECO:0007669"/>
    <property type="project" value="UniProtKB-KW"/>
</dbReference>
<dbReference type="Gene3D" id="3.30.70.20">
    <property type="match status" value="2"/>
</dbReference>
<keyword evidence="4" id="KW-0677">Repeat</keyword>
<feature type="domain" description="4Fe-4S ferredoxin-type" evidence="8">
    <location>
        <begin position="3"/>
        <end position="32"/>
    </location>
</feature>
<dbReference type="RefSeq" id="WP_069584191.1">
    <property type="nucleotide sequence ID" value="NZ_LMVM01000037.1"/>
</dbReference>
<proteinExistence type="predicted"/>
<evidence type="ECO:0000259" key="8">
    <source>
        <dbReference type="PROSITE" id="PS51379"/>
    </source>
</evidence>
<evidence type="ECO:0000313" key="10">
    <source>
        <dbReference type="Proteomes" id="UP000217784"/>
    </source>
</evidence>
<dbReference type="PANTHER" id="PTHR43177">
    <property type="entry name" value="PROTEIN NRFC"/>
    <property type="match status" value="1"/>
</dbReference>
<dbReference type="AlphaFoldDB" id="A0A2A2H316"/>
<keyword evidence="6" id="KW-0408">Iron</keyword>
<evidence type="ECO:0000256" key="7">
    <source>
        <dbReference type="ARBA" id="ARBA00023014"/>
    </source>
</evidence>
<evidence type="ECO:0000256" key="1">
    <source>
        <dbReference type="ARBA" id="ARBA00022448"/>
    </source>
</evidence>
<evidence type="ECO:0000256" key="4">
    <source>
        <dbReference type="ARBA" id="ARBA00022737"/>
    </source>
</evidence>
<keyword evidence="2" id="KW-0004">4Fe-4S</keyword>
<dbReference type="EMBL" id="LMVM01000037">
    <property type="protein sequence ID" value="PAV03745.1"/>
    <property type="molecule type" value="Genomic_DNA"/>
</dbReference>
<dbReference type="GO" id="GO:0051539">
    <property type="term" value="F:4 iron, 4 sulfur cluster binding"/>
    <property type="evidence" value="ECO:0007669"/>
    <property type="project" value="UniProtKB-KW"/>
</dbReference>
<keyword evidence="1" id="KW-0813">Transport</keyword>
<evidence type="ECO:0000256" key="2">
    <source>
        <dbReference type="ARBA" id="ARBA00022485"/>
    </source>
</evidence>
<dbReference type="SUPFAM" id="SSF54862">
    <property type="entry name" value="4Fe-4S ferredoxins"/>
    <property type="match status" value="1"/>
</dbReference>
<dbReference type="OrthoDB" id="2837at2157"/>
<gene>
    <name evidence="9" type="ORF">ASJ80_01925</name>
</gene>
<keyword evidence="5" id="KW-0249">Electron transport</keyword>
<evidence type="ECO:0000256" key="6">
    <source>
        <dbReference type="ARBA" id="ARBA00023004"/>
    </source>
</evidence>
<comment type="caution">
    <text evidence="9">The sequence shown here is derived from an EMBL/GenBank/DDBJ whole genome shotgun (WGS) entry which is preliminary data.</text>
</comment>
<keyword evidence="7" id="KW-0411">Iron-sulfur</keyword>
<keyword evidence="10" id="KW-1185">Reference proteome</keyword>
<dbReference type="InterPro" id="IPR050954">
    <property type="entry name" value="ET_IronSulfur_Cluster-Binding"/>
</dbReference>
<reference evidence="9 10" key="1">
    <citation type="journal article" date="2017" name="BMC Genomics">
        <title>Genomic analysis of methanogenic archaea reveals a shift towards energy conservation.</title>
        <authorList>
            <person name="Gilmore S.P."/>
            <person name="Henske J.K."/>
            <person name="Sexton J.A."/>
            <person name="Solomon K.V."/>
            <person name="Seppala S."/>
            <person name="Yoo J.I."/>
            <person name="Huyett L.M."/>
            <person name="Pressman A."/>
            <person name="Cogan J.Z."/>
            <person name="Kivenson V."/>
            <person name="Peng X."/>
            <person name="Tan Y."/>
            <person name="Valentine D.L."/>
            <person name="O'Malley M.A."/>
        </authorList>
    </citation>
    <scope>NUCLEOTIDE SEQUENCE [LARGE SCALE GENOMIC DNA]</scope>
    <source>
        <strain evidence="9 10">M.o.H.</strain>
    </source>
</reference>
<name>A0A2A2H316_METBR</name>